<evidence type="ECO:0000313" key="1">
    <source>
        <dbReference type="EMBL" id="KAJ8417393.1"/>
    </source>
</evidence>
<gene>
    <name evidence="1" type="ORF">AAFF_G00286200</name>
</gene>
<dbReference type="EMBL" id="JAINUG010000004">
    <property type="protein sequence ID" value="KAJ8417393.1"/>
    <property type="molecule type" value="Genomic_DNA"/>
</dbReference>
<dbReference type="Proteomes" id="UP001221898">
    <property type="component" value="Unassembled WGS sequence"/>
</dbReference>
<sequence>MSEQHLVRRKQSAPTKTVRWMAGCLQQHTSLFIPTLLSQGRLWRLGHVRRMEEGHILEDVLYAELAYGTRPTGWPNLDYKEVGKRDFY</sequence>
<protein>
    <submittedName>
        <fullName evidence="1">Uncharacterized protein</fullName>
    </submittedName>
</protein>
<keyword evidence="2" id="KW-1185">Reference proteome</keyword>
<dbReference type="AlphaFoldDB" id="A0AAD7TBQ2"/>
<organism evidence="1 2">
    <name type="scientific">Aldrovandia affinis</name>
    <dbReference type="NCBI Taxonomy" id="143900"/>
    <lineage>
        <taxon>Eukaryota</taxon>
        <taxon>Metazoa</taxon>
        <taxon>Chordata</taxon>
        <taxon>Craniata</taxon>
        <taxon>Vertebrata</taxon>
        <taxon>Euteleostomi</taxon>
        <taxon>Actinopterygii</taxon>
        <taxon>Neopterygii</taxon>
        <taxon>Teleostei</taxon>
        <taxon>Notacanthiformes</taxon>
        <taxon>Halosauridae</taxon>
        <taxon>Aldrovandia</taxon>
    </lineage>
</organism>
<accession>A0AAD7TBQ2</accession>
<comment type="caution">
    <text evidence="1">The sequence shown here is derived from an EMBL/GenBank/DDBJ whole genome shotgun (WGS) entry which is preliminary data.</text>
</comment>
<name>A0AAD7TBQ2_9TELE</name>
<proteinExistence type="predicted"/>
<reference evidence="1" key="1">
    <citation type="journal article" date="2023" name="Science">
        <title>Genome structures resolve the early diversification of teleost fishes.</title>
        <authorList>
            <person name="Parey E."/>
            <person name="Louis A."/>
            <person name="Montfort J."/>
            <person name="Bouchez O."/>
            <person name="Roques C."/>
            <person name="Iampietro C."/>
            <person name="Lluch J."/>
            <person name="Castinel A."/>
            <person name="Donnadieu C."/>
            <person name="Desvignes T."/>
            <person name="Floi Bucao C."/>
            <person name="Jouanno E."/>
            <person name="Wen M."/>
            <person name="Mejri S."/>
            <person name="Dirks R."/>
            <person name="Jansen H."/>
            <person name="Henkel C."/>
            <person name="Chen W.J."/>
            <person name="Zahm M."/>
            <person name="Cabau C."/>
            <person name="Klopp C."/>
            <person name="Thompson A.W."/>
            <person name="Robinson-Rechavi M."/>
            <person name="Braasch I."/>
            <person name="Lecointre G."/>
            <person name="Bobe J."/>
            <person name="Postlethwait J.H."/>
            <person name="Berthelot C."/>
            <person name="Roest Crollius H."/>
            <person name="Guiguen Y."/>
        </authorList>
    </citation>
    <scope>NUCLEOTIDE SEQUENCE</scope>
    <source>
        <strain evidence="1">NC1722</strain>
    </source>
</reference>
<evidence type="ECO:0000313" key="2">
    <source>
        <dbReference type="Proteomes" id="UP001221898"/>
    </source>
</evidence>